<evidence type="ECO:0000313" key="1">
    <source>
        <dbReference type="EMBL" id="KPQ41001.1"/>
    </source>
</evidence>
<comment type="caution">
    <text evidence="1">The sequence shown here is derived from an EMBL/GenBank/DDBJ whole genome shotgun (WGS) entry which is preliminary data.</text>
</comment>
<gene>
    <name evidence="1" type="ORF">MPEBLZ_04450</name>
</gene>
<feature type="non-terminal residue" evidence="1">
    <location>
        <position position="1"/>
    </location>
</feature>
<dbReference type="AlphaFoldDB" id="A0A0P7ZZH8"/>
<dbReference type="EMBL" id="LKCM01000466">
    <property type="protein sequence ID" value="KPQ41001.1"/>
    <property type="molecule type" value="Genomic_DNA"/>
</dbReference>
<organism evidence="1 2">
    <name type="scientific">Candidatus Methanoperedens nitratireducens</name>
    <dbReference type="NCBI Taxonomy" id="1392998"/>
    <lineage>
        <taxon>Archaea</taxon>
        <taxon>Methanobacteriati</taxon>
        <taxon>Methanobacteriota</taxon>
        <taxon>Stenosarchaea group</taxon>
        <taxon>Methanomicrobia</taxon>
        <taxon>Methanosarcinales</taxon>
        <taxon>ANME-2 cluster</taxon>
        <taxon>Candidatus Methanoperedentaceae</taxon>
        <taxon>Candidatus Methanoperedens</taxon>
    </lineage>
</organism>
<evidence type="ECO:0000313" key="2">
    <source>
        <dbReference type="Proteomes" id="UP000050360"/>
    </source>
</evidence>
<dbReference type="Proteomes" id="UP000050360">
    <property type="component" value="Unassembled WGS sequence"/>
</dbReference>
<reference evidence="1 2" key="1">
    <citation type="submission" date="2015-09" db="EMBL/GenBank/DDBJ databases">
        <title>A metagenomics-based metabolic model of nitrate-dependent anaerobic oxidation of methane by Methanoperedens-like archaea.</title>
        <authorList>
            <person name="Arshad A."/>
            <person name="Speth D.R."/>
            <person name="De Graaf R.M."/>
            <person name="Op Den Camp H.J."/>
            <person name="Jetten M.S."/>
            <person name="Welte C.U."/>
        </authorList>
    </citation>
    <scope>NUCLEOTIDE SEQUENCE [LARGE SCALE GENOMIC DNA]</scope>
</reference>
<sequence>FLPPLDLGPTITWLMHKRQLLRLSSSTFSMYLGFFYIIPHAHDMKVIAAGTRVRRGNNILIVINVRRRCIFGLDLVDPVDMVLDMALTHVCCFGYASAPGYKYFISNNYARGHIYLRSNGFFYLRSHAGSDC</sequence>
<accession>A0A0P7ZZH8</accession>
<name>A0A0P7ZZH8_9EURY</name>
<protein>
    <submittedName>
        <fullName evidence="1">Uncharacterized protein</fullName>
    </submittedName>
</protein>
<proteinExistence type="predicted"/>